<keyword evidence="1" id="KW-0732">Signal</keyword>
<sequence length="437" mass="49033">MKIKLLFLVAALAALAIASASEHLFSGIVVVKNDTKPTARRVPGLFDRLKIRTDGSPDDTPPPDPPLEVVNGWDKNDIAAQPEADAKAVKGHFATCLLKATDEEAGKAWPDPYKRTPKSARSPFKPTQHWFWHEASYDQNGACDFTDATRTHTDHLQKSLSALGLSYMPKTMGGDIVCYSIEHSDEHAEDEDGYPTPYQDQHYSVNGEKFGATGAWYRFGIDQKGGAIHGLSHEAPAFTAADNWGRRPHANELPHLGKASDIMFFYWARANPNVRNLRYYFNVYVINHETNPLIAKIIHDDPQLDDLPDWPGVKFHEGSREFNMLLGSPVGMTLAYMILQHKAELGVKHMTDVTVFRDSAAYAGHEAAKAKVMMVWTIKDVERVEDPQGEREDEEMTDARLGVRGFKTGRGERGFTRVHEFRMRDGRVERESVVEAF</sequence>
<keyword evidence="3" id="KW-1185">Reference proteome</keyword>
<accession>A0A7U2IAB5</accession>
<evidence type="ECO:0000256" key="1">
    <source>
        <dbReference type="SAM" id="SignalP"/>
    </source>
</evidence>
<name>A0A7U2IAB5_PHANO</name>
<organism evidence="2 3">
    <name type="scientific">Phaeosphaeria nodorum (strain SN15 / ATCC MYA-4574 / FGSC 10173)</name>
    <name type="common">Glume blotch fungus</name>
    <name type="synonym">Parastagonospora nodorum</name>
    <dbReference type="NCBI Taxonomy" id="321614"/>
    <lineage>
        <taxon>Eukaryota</taxon>
        <taxon>Fungi</taxon>
        <taxon>Dikarya</taxon>
        <taxon>Ascomycota</taxon>
        <taxon>Pezizomycotina</taxon>
        <taxon>Dothideomycetes</taxon>
        <taxon>Pleosporomycetidae</taxon>
        <taxon>Pleosporales</taxon>
        <taxon>Pleosporineae</taxon>
        <taxon>Phaeosphaeriaceae</taxon>
        <taxon>Parastagonospora</taxon>
    </lineage>
</organism>
<dbReference type="VEuPathDB" id="FungiDB:JI435_147000"/>
<dbReference type="EMBL" id="CP069042">
    <property type="protein sequence ID" value="QRD06131.1"/>
    <property type="molecule type" value="Genomic_DNA"/>
</dbReference>
<protein>
    <submittedName>
        <fullName evidence="2">Uncharacterized protein</fullName>
    </submittedName>
</protein>
<feature type="chain" id="PRO_5031163881" evidence="1">
    <location>
        <begin position="21"/>
        <end position="437"/>
    </location>
</feature>
<dbReference type="Proteomes" id="UP000663193">
    <property type="component" value="Chromosome 20"/>
</dbReference>
<proteinExistence type="predicted"/>
<reference evidence="3" key="1">
    <citation type="journal article" date="2021" name="BMC Genomics">
        <title>Chromosome-level genome assembly and manually-curated proteome of model necrotroph Parastagonospora nodorum Sn15 reveals a genome-wide trove of candidate effector homologs, and redundancy of virulence-related functions within an accessory chromosome.</title>
        <authorList>
            <person name="Bertazzoni S."/>
            <person name="Jones D.A.B."/>
            <person name="Phan H.T."/>
            <person name="Tan K.-C."/>
            <person name="Hane J.K."/>
        </authorList>
    </citation>
    <scope>NUCLEOTIDE SEQUENCE [LARGE SCALE GENOMIC DNA]</scope>
    <source>
        <strain evidence="3">SN15 / ATCC MYA-4574 / FGSC 10173)</strain>
    </source>
</reference>
<evidence type="ECO:0000313" key="2">
    <source>
        <dbReference type="EMBL" id="QRD06131.1"/>
    </source>
</evidence>
<evidence type="ECO:0000313" key="3">
    <source>
        <dbReference type="Proteomes" id="UP000663193"/>
    </source>
</evidence>
<dbReference type="OrthoDB" id="5337308at2759"/>
<feature type="signal peptide" evidence="1">
    <location>
        <begin position="1"/>
        <end position="20"/>
    </location>
</feature>
<gene>
    <name evidence="2" type="ORF">JI435_147000</name>
</gene>
<dbReference type="AlphaFoldDB" id="A0A7U2IAB5"/>